<proteinExistence type="predicted"/>
<evidence type="ECO:0000313" key="2">
    <source>
        <dbReference type="EMBL" id="EJK59877.1"/>
    </source>
</evidence>
<accession>K0SN26</accession>
<reference evidence="2 3" key="1">
    <citation type="journal article" date="2012" name="Genome Biol.">
        <title>Genome and low-iron response of an oceanic diatom adapted to chronic iron limitation.</title>
        <authorList>
            <person name="Lommer M."/>
            <person name="Specht M."/>
            <person name="Roy A.S."/>
            <person name="Kraemer L."/>
            <person name="Andreson R."/>
            <person name="Gutowska M.A."/>
            <person name="Wolf J."/>
            <person name="Bergner S.V."/>
            <person name="Schilhabel M.B."/>
            <person name="Klostermeier U.C."/>
            <person name="Beiko R.G."/>
            <person name="Rosenstiel P."/>
            <person name="Hippler M."/>
            <person name="Laroche J."/>
        </authorList>
    </citation>
    <scope>NUCLEOTIDE SEQUENCE [LARGE SCALE GENOMIC DNA]</scope>
    <source>
        <strain evidence="2 3">CCMP1005</strain>
    </source>
</reference>
<organism evidence="2 3">
    <name type="scientific">Thalassiosira oceanica</name>
    <name type="common">Marine diatom</name>
    <dbReference type="NCBI Taxonomy" id="159749"/>
    <lineage>
        <taxon>Eukaryota</taxon>
        <taxon>Sar</taxon>
        <taxon>Stramenopiles</taxon>
        <taxon>Ochrophyta</taxon>
        <taxon>Bacillariophyta</taxon>
        <taxon>Coscinodiscophyceae</taxon>
        <taxon>Thalassiosirophycidae</taxon>
        <taxon>Thalassiosirales</taxon>
        <taxon>Thalassiosiraceae</taxon>
        <taxon>Thalassiosira</taxon>
    </lineage>
</organism>
<protein>
    <submittedName>
        <fullName evidence="2">Uncharacterized protein</fullName>
    </submittedName>
</protein>
<evidence type="ECO:0000313" key="3">
    <source>
        <dbReference type="Proteomes" id="UP000266841"/>
    </source>
</evidence>
<comment type="caution">
    <text evidence="2">The sequence shown here is derived from an EMBL/GenBank/DDBJ whole genome shotgun (WGS) entry which is preliminary data.</text>
</comment>
<dbReference type="AlphaFoldDB" id="K0SN26"/>
<evidence type="ECO:0000256" key="1">
    <source>
        <dbReference type="SAM" id="MobiDB-lite"/>
    </source>
</evidence>
<dbReference type="Proteomes" id="UP000266841">
    <property type="component" value="Unassembled WGS sequence"/>
</dbReference>
<gene>
    <name evidence="2" type="ORF">THAOC_19850</name>
</gene>
<feature type="region of interest" description="Disordered" evidence="1">
    <location>
        <begin position="68"/>
        <end position="131"/>
    </location>
</feature>
<dbReference type="EMBL" id="AGNL01022099">
    <property type="protein sequence ID" value="EJK59877.1"/>
    <property type="molecule type" value="Genomic_DNA"/>
</dbReference>
<sequence length="214" mass="23084">MMGDSHIRNLFTATVAGFRGVKYFADAHADGSVKGRGLMYTHVFRLTRDGEASDLVPPCGHALGAQVQRPAGVPRPRPALGERHTHRGAGQLVREDSGPVRRVVRGPDGAAPGRPRVAARNPPLPLGGNPAEKRGVLIHDWMNATYPDRMAYLRQDQLSGGAGAWQGRSTYHFACGFSRVDVRNDAIGAAEPCTDVKDTMQVRALVTLLFEGLL</sequence>
<feature type="compositionally biased region" description="Low complexity" evidence="1">
    <location>
        <begin position="106"/>
        <end position="121"/>
    </location>
</feature>
<keyword evidence="3" id="KW-1185">Reference proteome</keyword>
<name>K0SN26_THAOC</name>